<dbReference type="PATRIC" id="fig|1293598.4.peg.906"/>
<accession>A0A0R2MYI4</accession>
<organism evidence="1 2">
    <name type="scientific">Lacticaseibacillus saniviri JCM 17471 = DSM 24301</name>
    <dbReference type="NCBI Taxonomy" id="1293598"/>
    <lineage>
        <taxon>Bacteria</taxon>
        <taxon>Bacillati</taxon>
        <taxon>Bacillota</taxon>
        <taxon>Bacilli</taxon>
        <taxon>Lactobacillales</taxon>
        <taxon>Lactobacillaceae</taxon>
        <taxon>Lacticaseibacillus</taxon>
    </lineage>
</organism>
<proteinExistence type="predicted"/>
<protein>
    <submittedName>
        <fullName evidence="1">Uncharacterized protein</fullName>
    </submittedName>
</protein>
<sequence length="99" mass="11438">MENKVSRFSSISRSIQQSYQEFFDLNEPIVAMPASQRDLFLDQAMTKHYRVALFLDGQDQPVMGYLNHHLSGQRLLLNHYRTNVASIITPTQVLSVKRV</sequence>
<evidence type="ECO:0000313" key="2">
    <source>
        <dbReference type="Proteomes" id="UP000050969"/>
    </source>
</evidence>
<comment type="caution">
    <text evidence="1">The sequence shown here is derived from an EMBL/GenBank/DDBJ whole genome shotgun (WGS) entry which is preliminary data.</text>
</comment>
<dbReference type="OrthoDB" id="2295422at2"/>
<keyword evidence="2" id="KW-1185">Reference proteome</keyword>
<reference evidence="1 2" key="1">
    <citation type="journal article" date="2015" name="Genome Announc.">
        <title>Expanding the biotechnology potential of lactobacilli through comparative genomics of 213 strains and associated genera.</title>
        <authorList>
            <person name="Sun Z."/>
            <person name="Harris H.M."/>
            <person name="McCann A."/>
            <person name="Guo C."/>
            <person name="Argimon S."/>
            <person name="Zhang W."/>
            <person name="Yang X."/>
            <person name="Jeffery I.B."/>
            <person name="Cooney J.C."/>
            <person name="Kagawa T.F."/>
            <person name="Liu W."/>
            <person name="Song Y."/>
            <person name="Salvetti E."/>
            <person name="Wrobel A."/>
            <person name="Rasinkangas P."/>
            <person name="Parkhill J."/>
            <person name="Rea M.C."/>
            <person name="O'Sullivan O."/>
            <person name="Ritari J."/>
            <person name="Douillard F.P."/>
            <person name="Paul Ross R."/>
            <person name="Yang R."/>
            <person name="Briner A.E."/>
            <person name="Felis G.E."/>
            <person name="de Vos W.M."/>
            <person name="Barrangou R."/>
            <person name="Klaenhammer T.R."/>
            <person name="Caufield P.W."/>
            <person name="Cui Y."/>
            <person name="Zhang H."/>
            <person name="O'Toole P.W."/>
        </authorList>
    </citation>
    <scope>NUCLEOTIDE SEQUENCE [LARGE SCALE GENOMIC DNA]</scope>
    <source>
        <strain evidence="1 2">DSM 24301</strain>
    </source>
</reference>
<name>A0A0R2MYI4_9LACO</name>
<dbReference type="AlphaFoldDB" id="A0A0R2MYI4"/>
<dbReference type="RefSeq" id="WP_054777220.1">
    <property type="nucleotide sequence ID" value="NZ_BBBX01000009.1"/>
</dbReference>
<dbReference type="Proteomes" id="UP000050969">
    <property type="component" value="Unassembled WGS sequence"/>
</dbReference>
<dbReference type="EMBL" id="JQCE01000004">
    <property type="protein sequence ID" value="KRO18581.1"/>
    <property type="molecule type" value="Genomic_DNA"/>
</dbReference>
<evidence type="ECO:0000313" key="1">
    <source>
        <dbReference type="EMBL" id="KRO18581.1"/>
    </source>
</evidence>
<gene>
    <name evidence="1" type="ORF">IV56_GL000858</name>
</gene>
<dbReference type="STRING" id="1293598.IV56_GL000858"/>